<evidence type="ECO:0000313" key="8">
    <source>
        <dbReference type="Proteomes" id="UP000199480"/>
    </source>
</evidence>
<dbReference type="OrthoDB" id="9778364at2"/>
<keyword evidence="3" id="KW-0067">ATP-binding</keyword>
<name>A0A1H1L0A0_9ACTN</name>
<dbReference type="CDD" id="cd00009">
    <property type="entry name" value="AAA"/>
    <property type="match status" value="1"/>
</dbReference>
<dbReference type="PANTHER" id="PTHR13779:SF7">
    <property type="entry name" value="ATPASE WRNIP1"/>
    <property type="match status" value="1"/>
</dbReference>
<dbReference type="InterPro" id="IPR051314">
    <property type="entry name" value="AAA_ATPase_RarA/MGS1/WRNIP1"/>
</dbReference>
<feature type="region of interest" description="Disordered" evidence="5">
    <location>
        <begin position="432"/>
        <end position="466"/>
    </location>
</feature>
<evidence type="ECO:0000256" key="5">
    <source>
        <dbReference type="SAM" id="MobiDB-lite"/>
    </source>
</evidence>
<dbReference type="InterPro" id="IPR008921">
    <property type="entry name" value="DNA_pol3_clamp-load_cplx_C"/>
</dbReference>
<gene>
    <name evidence="7" type="ORF">SAMN04489857_0588</name>
</gene>
<dbReference type="Gene3D" id="1.20.272.10">
    <property type="match status" value="1"/>
</dbReference>
<protein>
    <submittedName>
        <fullName evidence="7">Recombination protein MgsA</fullName>
    </submittedName>
</protein>
<dbReference type="Gene3D" id="1.10.8.60">
    <property type="match status" value="1"/>
</dbReference>
<feature type="coiled-coil region" evidence="4">
    <location>
        <begin position="84"/>
        <end position="111"/>
    </location>
</feature>
<dbReference type="Gene3D" id="1.10.3710.10">
    <property type="entry name" value="DNA polymerase III clamp loader subunits, C-terminal domain"/>
    <property type="match status" value="1"/>
</dbReference>
<dbReference type="SUPFAM" id="SSF52540">
    <property type="entry name" value="P-loop containing nucleoside triphosphate hydrolases"/>
    <property type="match status" value="1"/>
</dbReference>
<evidence type="ECO:0000313" key="7">
    <source>
        <dbReference type="EMBL" id="SDR68028.1"/>
    </source>
</evidence>
<dbReference type="RefSeq" id="WP_090861597.1">
    <property type="nucleotide sequence ID" value="NZ_LT629759.1"/>
</dbReference>
<dbReference type="GeneID" id="78499963"/>
<comment type="similarity">
    <text evidence="1">Belongs to the AAA ATPase family. RarA/MGS1/WRNIP1 subfamily.</text>
</comment>
<dbReference type="GO" id="GO:0006310">
    <property type="term" value="P:DNA recombination"/>
    <property type="evidence" value="ECO:0007669"/>
    <property type="project" value="InterPro"/>
</dbReference>
<dbReference type="Proteomes" id="UP000199480">
    <property type="component" value="Chromosome I"/>
</dbReference>
<dbReference type="InterPro" id="IPR032423">
    <property type="entry name" value="AAA_assoc_2"/>
</dbReference>
<dbReference type="PANTHER" id="PTHR13779">
    <property type="entry name" value="WERNER HELICASE-INTERACTING PROTEIN 1 FAMILY MEMBER"/>
    <property type="match status" value="1"/>
</dbReference>
<dbReference type="Pfam" id="PF12002">
    <property type="entry name" value="MgsA_C"/>
    <property type="match status" value="1"/>
</dbReference>
<dbReference type="InterPro" id="IPR021886">
    <property type="entry name" value="MgsA_C"/>
</dbReference>
<dbReference type="GO" id="GO:0000731">
    <property type="term" value="P:DNA synthesis involved in DNA repair"/>
    <property type="evidence" value="ECO:0007669"/>
    <property type="project" value="TreeGrafter"/>
</dbReference>
<dbReference type="EMBL" id="LT629759">
    <property type="protein sequence ID" value="SDR68028.1"/>
    <property type="molecule type" value="Genomic_DNA"/>
</dbReference>
<dbReference type="Gene3D" id="3.40.50.300">
    <property type="entry name" value="P-loop containing nucleotide triphosphate hydrolases"/>
    <property type="match status" value="1"/>
</dbReference>
<dbReference type="InterPro" id="IPR008824">
    <property type="entry name" value="RuvB-like_N"/>
</dbReference>
<evidence type="ECO:0000256" key="1">
    <source>
        <dbReference type="ARBA" id="ARBA00008959"/>
    </source>
</evidence>
<dbReference type="InterPro" id="IPR003593">
    <property type="entry name" value="AAA+_ATPase"/>
</dbReference>
<dbReference type="GO" id="GO:0009378">
    <property type="term" value="F:four-way junction helicase activity"/>
    <property type="evidence" value="ECO:0007669"/>
    <property type="project" value="InterPro"/>
</dbReference>
<dbReference type="GO" id="GO:0008047">
    <property type="term" value="F:enzyme activator activity"/>
    <property type="evidence" value="ECO:0007669"/>
    <property type="project" value="TreeGrafter"/>
</dbReference>
<dbReference type="GO" id="GO:0006261">
    <property type="term" value="P:DNA-templated DNA replication"/>
    <property type="evidence" value="ECO:0007669"/>
    <property type="project" value="TreeGrafter"/>
</dbReference>
<dbReference type="GO" id="GO:0003677">
    <property type="term" value="F:DNA binding"/>
    <property type="evidence" value="ECO:0007669"/>
    <property type="project" value="InterPro"/>
</dbReference>
<dbReference type="FunFam" id="3.40.50.300:FF:000345">
    <property type="entry name" value="AAA family ATPase"/>
    <property type="match status" value="1"/>
</dbReference>
<evidence type="ECO:0000259" key="6">
    <source>
        <dbReference type="SMART" id="SM00382"/>
    </source>
</evidence>
<feature type="domain" description="AAA+ ATPase" evidence="6">
    <location>
        <begin position="52"/>
        <end position="170"/>
    </location>
</feature>
<dbReference type="FunFam" id="1.20.272.10:FF:000001">
    <property type="entry name" value="Putative AAA family ATPase"/>
    <property type="match status" value="1"/>
</dbReference>
<evidence type="ECO:0000256" key="4">
    <source>
        <dbReference type="SAM" id="Coils"/>
    </source>
</evidence>
<dbReference type="SMART" id="SM00382">
    <property type="entry name" value="AAA"/>
    <property type="match status" value="1"/>
</dbReference>
<evidence type="ECO:0000256" key="3">
    <source>
        <dbReference type="ARBA" id="ARBA00022840"/>
    </source>
</evidence>
<reference evidence="8" key="1">
    <citation type="submission" date="2016-10" db="EMBL/GenBank/DDBJ databases">
        <authorList>
            <person name="Varghese N."/>
            <person name="Submissions S."/>
        </authorList>
    </citation>
    <scope>NUCLEOTIDE SEQUENCE [LARGE SCALE GENOMIC DNA]</scope>
    <source>
        <strain evidence="8">DSM 22620</strain>
    </source>
</reference>
<dbReference type="CDD" id="cd18139">
    <property type="entry name" value="HLD_clamp_RarA"/>
    <property type="match status" value="1"/>
</dbReference>
<dbReference type="GO" id="GO:0017116">
    <property type="term" value="F:single-stranded DNA helicase activity"/>
    <property type="evidence" value="ECO:0007669"/>
    <property type="project" value="TreeGrafter"/>
</dbReference>
<organism evidence="7 8">
    <name type="scientific">Parafannyhessea umbonata</name>
    <dbReference type="NCBI Taxonomy" id="604330"/>
    <lineage>
        <taxon>Bacteria</taxon>
        <taxon>Bacillati</taxon>
        <taxon>Actinomycetota</taxon>
        <taxon>Coriobacteriia</taxon>
        <taxon>Coriobacteriales</taxon>
        <taxon>Atopobiaceae</taxon>
        <taxon>Parafannyhessea</taxon>
    </lineage>
</organism>
<accession>A0A1H1L0A0</accession>
<proteinExistence type="inferred from homology"/>
<keyword evidence="4" id="KW-0175">Coiled coil</keyword>
<dbReference type="Pfam" id="PF05496">
    <property type="entry name" value="RuvB_N"/>
    <property type="match status" value="1"/>
</dbReference>
<dbReference type="AlphaFoldDB" id="A0A1H1L0A0"/>
<keyword evidence="2" id="KW-0547">Nucleotide-binding</keyword>
<dbReference type="SUPFAM" id="SSF48019">
    <property type="entry name" value="post-AAA+ oligomerization domain-like"/>
    <property type="match status" value="1"/>
</dbReference>
<dbReference type="InterPro" id="IPR027417">
    <property type="entry name" value="P-loop_NTPase"/>
</dbReference>
<sequence>MDTLFSQSERKVRRQNAPLAARMRPRSLEEYVGQEQAVGPDSWLRRAIEHDTLSSVILYGPAGTGKTTLARIIANTTHAEFVEVSAITGTVKDLRREIDAAEQRLLTSGRRTILFVDEIHRFNRTQQDALLHAVEDRVVVLVGATTENPYFEVNSALISRSRVVELEHLDDASIEKIVRRALADENGLAGAFELEDDAMREIVTMAGGDARAALTSLELASQMALPAGDAAAASAEHPVTIGTRHVLEANPRHGQPYDKAGDMHYDVISAFIKSMRGSDPDATLYWLARMIDAGEDPKFIARRIMIQASEDVGNADPQALLVAEAAFRSAEVIGYPECRINLAQAALYVALAPKSNAAEAGIDAALAEVRNGPRRDVPSYLRDRHRPGSEDYGEYLYPHDYPLGWVRQRYLPEGLARGAFFHPSPRGWESWRLEASARDRQDLEDAEGPAKGPAEGTHGGKPTANG</sequence>
<evidence type="ECO:0000256" key="2">
    <source>
        <dbReference type="ARBA" id="ARBA00022741"/>
    </source>
</evidence>
<feature type="compositionally biased region" description="Basic and acidic residues" evidence="5">
    <location>
        <begin position="432"/>
        <end position="443"/>
    </location>
</feature>
<dbReference type="GO" id="GO:0005524">
    <property type="term" value="F:ATP binding"/>
    <property type="evidence" value="ECO:0007669"/>
    <property type="project" value="UniProtKB-KW"/>
</dbReference>
<dbReference type="Pfam" id="PF16193">
    <property type="entry name" value="AAA_assoc_2"/>
    <property type="match status" value="1"/>
</dbReference>